<sequence>MMYHFNLIQAIQLDTSQWEQVNITSKFIQQNFKQYSGETRLYDSLQLSQKSYANLLRNSNLTMGKVLIQVLDENGYQQCNRTITVENIFKYTLTNTNVVGEFFFAYTSQQSNYYQVFFGFLKENCNFSRGLQKPAQPAKFTNTNFVSIQAKTGNNYLYVVYQQYEEPMFHLYLIILDIKDKSIYSISTHKQLKQTNFRYNLFSIQAFPDDYAIILAKDFNDKLWKITIKSNECNPNCVTCYGYDTCLSCFGDMGLNKQHKCQCPQNSIQTYGYKGQCQGNFNIQNKY</sequence>
<keyword evidence="2" id="KW-1185">Reference proteome</keyword>
<dbReference type="AlphaFoldDB" id="A0A0V0QWT3"/>
<reference evidence="1 2" key="1">
    <citation type="journal article" date="2015" name="Sci. Rep.">
        <title>Genome of the facultative scuticociliatosis pathogen Pseudocohnilembus persalinus provides insight into its virulence through horizontal gene transfer.</title>
        <authorList>
            <person name="Xiong J."/>
            <person name="Wang G."/>
            <person name="Cheng J."/>
            <person name="Tian M."/>
            <person name="Pan X."/>
            <person name="Warren A."/>
            <person name="Jiang C."/>
            <person name="Yuan D."/>
            <person name="Miao W."/>
        </authorList>
    </citation>
    <scope>NUCLEOTIDE SEQUENCE [LARGE SCALE GENOMIC DNA]</scope>
    <source>
        <strain evidence="1">36N120E</strain>
    </source>
</reference>
<dbReference type="InParanoid" id="A0A0V0QWT3"/>
<dbReference type="InterPro" id="IPR009030">
    <property type="entry name" value="Growth_fac_rcpt_cys_sf"/>
</dbReference>
<comment type="caution">
    <text evidence="1">The sequence shown here is derived from an EMBL/GenBank/DDBJ whole genome shotgun (WGS) entry which is preliminary data.</text>
</comment>
<proteinExistence type="predicted"/>
<dbReference type="InterPro" id="IPR006212">
    <property type="entry name" value="Furin_repeat"/>
</dbReference>
<organism evidence="1 2">
    <name type="scientific">Pseudocohnilembus persalinus</name>
    <name type="common">Ciliate</name>
    <dbReference type="NCBI Taxonomy" id="266149"/>
    <lineage>
        <taxon>Eukaryota</taxon>
        <taxon>Sar</taxon>
        <taxon>Alveolata</taxon>
        <taxon>Ciliophora</taxon>
        <taxon>Intramacronucleata</taxon>
        <taxon>Oligohymenophorea</taxon>
        <taxon>Scuticociliatia</taxon>
        <taxon>Philasterida</taxon>
        <taxon>Pseudocohnilembidae</taxon>
        <taxon>Pseudocohnilembus</taxon>
    </lineage>
</organism>
<dbReference type="Proteomes" id="UP000054937">
    <property type="component" value="Unassembled WGS sequence"/>
</dbReference>
<dbReference type="EMBL" id="LDAU01000095">
    <property type="protein sequence ID" value="KRX06541.1"/>
    <property type="molecule type" value="Genomic_DNA"/>
</dbReference>
<gene>
    <name evidence="1" type="ORF">PPERSA_10399</name>
</gene>
<accession>A0A0V0QWT3</accession>
<evidence type="ECO:0000313" key="2">
    <source>
        <dbReference type="Proteomes" id="UP000054937"/>
    </source>
</evidence>
<name>A0A0V0QWT3_PSEPJ</name>
<dbReference type="CDD" id="cd00064">
    <property type="entry name" value="FU"/>
    <property type="match status" value="1"/>
</dbReference>
<dbReference type="SUPFAM" id="SSF57184">
    <property type="entry name" value="Growth factor receptor domain"/>
    <property type="match status" value="1"/>
</dbReference>
<evidence type="ECO:0000313" key="1">
    <source>
        <dbReference type="EMBL" id="KRX06541.1"/>
    </source>
</evidence>
<protein>
    <submittedName>
        <fullName evidence="1">Insulin-like growth factor binding protein, N-terminal</fullName>
    </submittedName>
</protein>